<dbReference type="InterPro" id="IPR037051">
    <property type="entry name" value="4-carb_acid_sugar_kinase_N_sf"/>
</dbReference>
<evidence type="ECO:0000259" key="7">
    <source>
        <dbReference type="Pfam" id="PF07005"/>
    </source>
</evidence>
<feature type="domain" description="Four-carbon acid sugar kinase nucleotide binding" evidence="8">
    <location>
        <begin position="321"/>
        <end position="408"/>
    </location>
</feature>
<sequence length="428" mass="46163">MKKNELTLNSQVPMVGILADDFTSAADAAGPFVARGYEAIVRRGNIRAEGQLMHSLHEDIYAIDVGSRLLSASEAAQLMASAASKLLASKLLLKTIDSTLRGNIRSELKSTIEIAFTSGEYDRVVIAPAFPNAGRVTRRGVQYIDGIPVSQSSYGRDIVHPATTSSIQDLLDPCFGKPVIVSHQADIAELNNDQNNAQILILDAESQRELSRLIARISNPERVLWVGSPGLAIALSDLLSEIVQPTKPQSKSEPKIWNIATAFNRKRVLILIGSANKVSHDQSAHLLNSGVPVFERAMEILSPKFSKSPIVCLTVPPTRQSNSQKVKEALITEALTLMSLGEFDTVIATGGETMVAFMETLFLDKMLLKGELEPGFPYGIARSKICGHDKTAPDFLLAMKAGGFGAPGLLLDAARSFLSISTEKTNAN</sequence>
<dbReference type="RefSeq" id="WP_380251444.1">
    <property type="nucleotide sequence ID" value="NZ_JBHUII010000004.1"/>
</dbReference>
<protein>
    <submittedName>
        <fullName evidence="9">Four-carbon acid sugar kinase family protein</fullName>
        <ecNumber evidence="9">2.7.1.-</ecNumber>
    </submittedName>
</protein>
<keyword evidence="4 9" id="KW-0418">Kinase</keyword>
<comment type="similarity">
    <text evidence="1">Belongs to the four-carbon acid sugar kinase family.</text>
</comment>
<evidence type="ECO:0000256" key="4">
    <source>
        <dbReference type="ARBA" id="ARBA00022777"/>
    </source>
</evidence>
<keyword evidence="6" id="KW-0119">Carbohydrate metabolism</keyword>
<proteinExistence type="inferred from homology"/>
<evidence type="ECO:0000256" key="5">
    <source>
        <dbReference type="ARBA" id="ARBA00022840"/>
    </source>
</evidence>
<keyword evidence="2 9" id="KW-0808">Transferase</keyword>
<keyword evidence="10" id="KW-1185">Reference proteome</keyword>
<dbReference type="GO" id="GO:0016301">
    <property type="term" value="F:kinase activity"/>
    <property type="evidence" value="ECO:0007669"/>
    <property type="project" value="UniProtKB-KW"/>
</dbReference>
<dbReference type="InterPro" id="IPR010737">
    <property type="entry name" value="4-carb_acid_sugar_kinase_N"/>
</dbReference>
<dbReference type="Proteomes" id="UP001597294">
    <property type="component" value="Unassembled WGS sequence"/>
</dbReference>
<keyword evidence="3" id="KW-0547">Nucleotide-binding</keyword>
<evidence type="ECO:0000256" key="3">
    <source>
        <dbReference type="ARBA" id="ARBA00022741"/>
    </source>
</evidence>
<accession>A0ABW5BKG9</accession>
<evidence type="ECO:0000313" key="10">
    <source>
        <dbReference type="Proteomes" id="UP001597294"/>
    </source>
</evidence>
<organism evidence="9 10">
    <name type="scientific">Kiloniella antarctica</name>
    <dbReference type="NCBI Taxonomy" id="1550907"/>
    <lineage>
        <taxon>Bacteria</taxon>
        <taxon>Pseudomonadati</taxon>
        <taxon>Pseudomonadota</taxon>
        <taxon>Alphaproteobacteria</taxon>
        <taxon>Rhodospirillales</taxon>
        <taxon>Kiloniellaceae</taxon>
        <taxon>Kiloniella</taxon>
    </lineage>
</organism>
<keyword evidence="5" id="KW-0067">ATP-binding</keyword>
<dbReference type="EC" id="2.7.1.-" evidence="9"/>
<dbReference type="InterPro" id="IPR031475">
    <property type="entry name" value="NBD_C"/>
</dbReference>
<dbReference type="SUPFAM" id="SSF142764">
    <property type="entry name" value="YgbK-like"/>
    <property type="match status" value="1"/>
</dbReference>
<evidence type="ECO:0000256" key="1">
    <source>
        <dbReference type="ARBA" id="ARBA00005715"/>
    </source>
</evidence>
<evidence type="ECO:0000256" key="6">
    <source>
        <dbReference type="ARBA" id="ARBA00023277"/>
    </source>
</evidence>
<dbReference type="Gene3D" id="3.40.50.10840">
    <property type="entry name" value="Putative sugar-binding, N-terminal domain"/>
    <property type="match status" value="1"/>
</dbReference>
<evidence type="ECO:0000313" key="9">
    <source>
        <dbReference type="EMBL" id="MFD2206149.1"/>
    </source>
</evidence>
<evidence type="ECO:0000256" key="2">
    <source>
        <dbReference type="ARBA" id="ARBA00022679"/>
    </source>
</evidence>
<dbReference type="InterPro" id="IPR042213">
    <property type="entry name" value="NBD_C_sf"/>
</dbReference>
<gene>
    <name evidence="9" type="ORF">ACFSKO_11015</name>
</gene>
<dbReference type="Gene3D" id="3.40.980.20">
    <property type="entry name" value="Four-carbon acid sugar kinase, nucleotide binding domain"/>
    <property type="match status" value="1"/>
</dbReference>
<dbReference type="Pfam" id="PF07005">
    <property type="entry name" value="SBD_N"/>
    <property type="match status" value="1"/>
</dbReference>
<dbReference type="Pfam" id="PF17042">
    <property type="entry name" value="NBD_C"/>
    <property type="match status" value="1"/>
</dbReference>
<dbReference type="EMBL" id="JBHUII010000004">
    <property type="protein sequence ID" value="MFD2206149.1"/>
    <property type="molecule type" value="Genomic_DNA"/>
</dbReference>
<reference evidence="10" key="1">
    <citation type="journal article" date="2019" name="Int. J. Syst. Evol. Microbiol.">
        <title>The Global Catalogue of Microorganisms (GCM) 10K type strain sequencing project: providing services to taxonomists for standard genome sequencing and annotation.</title>
        <authorList>
            <consortium name="The Broad Institute Genomics Platform"/>
            <consortium name="The Broad Institute Genome Sequencing Center for Infectious Disease"/>
            <person name="Wu L."/>
            <person name="Ma J."/>
        </authorList>
    </citation>
    <scope>NUCLEOTIDE SEQUENCE [LARGE SCALE GENOMIC DNA]</scope>
    <source>
        <strain evidence="10">CGMCC 4.7192</strain>
    </source>
</reference>
<name>A0ABW5BKG9_9PROT</name>
<comment type="caution">
    <text evidence="9">The sequence shown here is derived from an EMBL/GenBank/DDBJ whole genome shotgun (WGS) entry which is preliminary data.</text>
</comment>
<feature type="domain" description="Four-carbon acid sugar kinase N-terminal" evidence="7">
    <location>
        <begin position="16"/>
        <end position="235"/>
    </location>
</feature>
<evidence type="ECO:0000259" key="8">
    <source>
        <dbReference type="Pfam" id="PF17042"/>
    </source>
</evidence>